<dbReference type="GO" id="GO:0009401">
    <property type="term" value="P:phosphoenolpyruvate-dependent sugar phosphotransferase system"/>
    <property type="evidence" value="ECO:0007669"/>
    <property type="project" value="UniProtKB-KW"/>
</dbReference>
<dbReference type="RefSeq" id="WP_120169135.1">
    <property type="nucleotide sequence ID" value="NZ_MCIB01000015.1"/>
</dbReference>
<dbReference type="PANTHER" id="PTHR30505">
    <property type="entry name" value="FRUCTOSE-LIKE PERMEASE"/>
    <property type="match status" value="1"/>
</dbReference>
<keyword evidence="5" id="KW-0598">Phosphotransferase system</keyword>
<dbReference type="GO" id="GO:0022877">
    <property type="term" value="F:protein-N(PI)-phosphohistidine-fructose phosphotransferase system transporter activity"/>
    <property type="evidence" value="ECO:0007669"/>
    <property type="project" value="InterPro"/>
</dbReference>
<evidence type="ECO:0000256" key="5">
    <source>
        <dbReference type="ARBA" id="ARBA00022683"/>
    </source>
</evidence>
<evidence type="ECO:0000313" key="8">
    <source>
        <dbReference type="EMBL" id="RKD31795.1"/>
    </source>
</evidence>
<dbReference type="AlphaFoldDB" id="A0A419T2V8"/>
<dbReference type="PANTHER" id="PTHR30505:SF0">
    <property type="entry name" value="FRUCTOSE-LIKE PTS SYSTEM EIIBC COMPONENT-RELATED"/>
    <property type="match status" value="1"/>
</dbReference>
<dbReference type="Gene3D" id="3.40.50.2300">
    <property type="match status" value="1"/>
</dbReference>
<dbReference type="GO" id="GO:0090563">
    <property type="term" value="F:protein-phosphocysteine-sugar phosphotransferase activity"/>
    <property type="evidence" value="ECO:0007669"/>
    <property type="project" value="TreeGrafter"/>
</dbReference>
<dbReference type="SUPFAM" id="SSF52794">
    <property type="entry name" value="PTS system IIB component-like"/>
    <property type="match status" value="1"/>
</dbReference>
<feature type="domain" description="PTS EIIB type-2" evidence="7">
    <location>
        <begin position="1"/>
        <end position="99"/>
    </location>
</feature>
<keyword evidence="1" id="KW-0813">Transport</keyword>
<dbReference type="GO" id="GO:0005886">
    <property type="term" value="C:plasma membrane"/>
    <property type="evidence" value="ECO:0007669"/>
    <property type="project" value="TreeGrafter"/>
</dbReference>
<evidence type="ECO:0000256" key="3">
    <source>
        <dbReference type="ARBA" id="ARBA00022597"/>
    </source>
</evidence>
<dbReference type="InterPro" id="IPR003501">
    <property type="entry name" value="PTS_EIIB_2/3"/>
</dbReference>
<dbReference type="EMBL" id="MCIB01000015">
    <property type="protein sequence ID" value="RKD31795.1"/>
    <property type="molecule type" value="Genomic_DNA"/>
</dbReference>
<evidence type="ECO:0000256" key="1">
    <source>
        <dbReference type="ARBA" id="ARBA00022448"/>
    </source>
</evidence>
<sequence>MKIVAVTACPAGIAHTNMAASAIENAAKKRGIEIKVEKQGALGLQNEITSKDIEEADVAILSVATKVEKESRFDSLPVYKVKIDETLKNPEKVIEDALKLIK</sequence>
<comment type="caution">
    <text evidence="8">The sequence shown here is derived from an EMBL/GenBank/DDBJ whole genome shotgun (WGS) entry which is preliminary data.</text>
</comment>
<dbReference type="PROSITE" id="PS51099">
    <property type="entry name" value="PTS_EIIB_TYPE_2"/>
    <property type="match status" value="1"/>
</dbReference>
<evidence type="ECO:0000256" key="2">
    <source>
        <dbReference type="ARBA" id="ARBA00022553"/>
    </source>
</evidence>
<dbReference type="Pfam" id="PF02302">
    <property type="entry name" value="PTS_IIB"/>
    <property type="match status" value="1"/>
</dbReference>
<keyword evidence="2" id="KW-0597">Phosphoprotein</keyword>
<keyword evidence="9" id="KW-1185">Reference proteome</keyword>
<evidence type="ECO:0000256" key="4">
    <source>
        <dbReference type="ARBA" id="ARBA00022679"/>
    </source>
</evidence>
<dbReference type="InterPro" id="IPR013011">
    <property type="entry name" value="PTS_EIIB_2"/>
</dbReference>
<dbReference type="CDD" id="cd05569">
    <property type="entry name" value="PTS_IIB_fructose"/>
    <property type="match status" value="1"/>
</dbReference>
<evidence type="ECO:0000256" key="6">
    <source>
        <dbReference type="ARBA" id="ARBA00022777"/>
    </source>
</evidence>
<organism evidence="8 9">
    <name type="scientific">Thermohalobacter berrensis</name>
    <dbReference type="NCBI Taxonomy" id="99594"/>
    <lineage>
        <taxon>Bacteria</taxon>
        <taxon>Bacillati</taxon>
        <taxon>Bacillota</taxon>
        <taxon>Tissierellia</taxon>
        <taxon>Tissierellales</taxon>
        <taxon>Thermohalobacteraceae</taxon>
        <taxon>Thermohalobacter</taxon>
    </lineage>
</organism>
<dbReference type="OrthoDB" id="9782569at2"/>
<accession>A0A419T2V8</accession>
<reference evidence="8 9" key="1">
    <citation type="submission" date="2016-08" db="EMBL/GenBank/DDBJ databases">
        <title>Novel Firmicutes and Novel Genomes.</title>
        <authorList>
            <person name="Poppleton D.I."/>
            <person name="Gribaldo S."/>
        </authorList>
    </citation>
    <scope>NUCLEOTIDE SEQUENCE [LARGE SCALE GENOMIC DNA]</scope>
    <source>
        <strain evidence="8 9">CTT3</strain>
    </source>
</reference>
<evidence type="ECO:0000313" key="9">
    <source>
        <dbReference type="Proteomes" id="UP000284177"/>
    </source>
</evidence>
<name>A0A419T2V8_9FIRM</name>
<keyword evidence="3" id="KW-0762">Sugar transport</keyword>
<dbReference type="NCBIfam" id="TIGR00829">
    <property type="entry name" value="FRU"/>
    <property type="match status" value="1"/>
</dbReference>
<evidence type="ECO:0000259" key="7">
    <source>
        <dbReference type="PROSITE" id="PS51099"/>
    </source>
</evidence>
<dbReference type="GO" id="GO:0016301">
    <property type="term" value="F:kinase activity"/>
    <property type="evidence" value="ECO:0007669"/>
    <property type="project" value="UniProtKB-KW"/>
</dbReference>
<dbReference type="InterPro" id="IPR003353">
    <property type="entry name" value="PTS_IIB_fruc"/>
</dbReference>
<protein>
    <submittedName>
        <fullName evidence="8">PTS fructose transporter subunit IIB</fullName>
    </submittedName>
</protein>
<dbReference type="Proteomes" id="UP000284177">
    <property type="component" value="Unassembled WGS sequence"/>
</dbReference>
<keyword evidence="6" id="KW-0418">Kinase</keyword>
<proteinExistence type="predicted"/>
<dbReference type="InterPro" id="IPR036095">
    <property type="entry name" value="PTS_EIIB-like_sf"/>
</dbReference>
<dbReference type="InterPro" id="IPR050864">
    <property type="entry name" value="Bacterial_PTS_Sugar_Transport"/>
</dbReference>
<keyword evidence="4" id="KW-0808">Transferase</keyword>
<gene>
    <name evidence="8" type="ORF">BET03_11990</name>
</gene>